<gene>
    <name evidence="1" type="ORF">ATNIH1004_000340</name>
</gene>
<evidence type="ECO:0000313" key="1">
    <source>
        <dbReference type="EMBL" id="KAA8651457.1"/>
    </source>
</evidence>
<dbReference type="VEuPathDB" id="FungiDB:EYZ11_011098"/>
<dbReference type="GeneID" id="54323042"/>
<dbReference type="RefSeq" id="XP_033430818.1">
    <property type="nucleotide sequence ID" value="XM_033565061.1"/>
</dbReference>
<sequence length="388" mass="44034">MVAVLWVQVFSNASVAHNKRHQNTPYDAEYSKINETDETIGFRGARLSLDIFPPLLRSSLIERFVNIVRIPKIMKFTSAAFLLGTLLSVSSSAQAVSHWLYSSEVDKAAQSLLDRPDIGGVQSLYSWRSLEPRKDHYDFSAIARDVNITASKGKQLWIQIQDRSFSIARDPVPDYLHHPIYNNGSVPQCDGDDCEHNFIPGGWATAQWNPHVRARFQRLLKALASRFDGQVYGINLPETAIEVQSNNTRTNFTCQGYFEGELDNARYAASVFNHSYAVQYVNFWPCGWNNQNGYLRRSFEFFAEHGIGVGGPDNIPYKKTMEKNAYPYMSEYRDRVPINVVAVQEPDLAAINPNTSKPFTKDEFTDFAVNRLGVKIIFWALSAPWLSQ</sequence>
<dbReference type="OrthoDB" id="2362330at2759"/>
<dbReference type="SUPFAM" id="SSF51445">
    <property type="entry name" value="(Trans)glycosidases"/>
    <property type="match status" value="1"/>
</dbReference>
<protein>
    <recommendedName>
        <fullName evidence="3">Glycoside hydrolase family 42 N-terminal domain-containing protein</fullName>
    </recommendedName>
</protein>
<evidence type="ECO:0008006" key="3">
    <source>
        <dbReference type="Google" id="ProtNLM"/>
    </source>
</evidence>
<evidence type="ECO:0000313" key="2">
    <source>
        <dbReference type="Proteomes" id="UP000324241"/>
    </source>
</evidence>
<dbReference type="EMBL" id="QUQM01000002">
    <property type="protein sequence ID" value="KAA8651457.1"/>
    <property type="molecule type" value="Genomic_DNA"/>
</dbReference>
<dbReference type="AlphaFoldDB" id="A0A5M9NA76"/>
<dbReference type="InterPro" id="IPR017853">
    <property type="entry name" value="GH"/>
</dbReference>
<reference evidence="1 2" key="1">
    <citation type="submission" date="2019-08" db="EMBL/GenBank/DDBJ databases">
        <title>The genome sequence of a newly discovered highly antifungal drug resistant Aspergillus species, Aspergillus tanneri NIH 1004.</title>
        <authorList>
            <person name="Mounaud S."/>
            <person name="Singh I."/>
            <person name="Joardar V."/>
            <person name="Pakala S."/>
            <person name="Pakala S."/>
            <person name="Venepally P."/>
            <person name="Chung J.K."/>
            <person name="Losada L."/>
            <person name="Nierman W.C."/>
        </authorList>
    </citation>
    <scope>NUCLEOTIDE SEQUENCE [LARGE SCALE GENOMIC DNA]</scope>
    <source>
        <strain evidence="1 2">NIH1004</strain>
    </source>
</reference>
<proteinExistence type="predicted"/>
<name>A0A5M9NA76_9EURO</name>
<comment type="caution">
    <text evidence="1">The sequence shown here is derived from an EMBL/GenBank/DDBJ whole genome shotgun (WGS) entry which is preliminary data.</text>
</comment>
<dbReference type="Gene3D" id="3.20.20.80">
    <property type="entry name" value="Glycosidases"/>
    <property type="match status" value="1"/>
</dbReference>
<organism evidence="1 2">
    <name type="scientific">Aspergillus tanneri</name>
    <dbReference type="NCBI Taxonomy" id="1220188"/>
    <lineage>
        <taxon>Eukaryota</taxon>
        <taxon>Fungi</taxon>
        <taxon>Dikarya</taxon>
        <taxon>Ascomycota</taxon>
        <taxon>Pezizomycotina</taxon>
        <taxon>Eurotiomycetes</taxon>
        <taxon>Eurotiomycetidae</taxon>
        <taxon>Eurotiales</taxon>
        <taxon>Aspergillaceae</taxon>
        <taxon>Aspergillus</taxon>
        <taxon>Aspergillus subgen. Circumdati</taxon>
    </lineage>
</organism>
<accession>A0A5M9NA76</accession>
<dbReference type="Proteomes" id="UP000324241">
    <property type="component" value="Unassembled WGS sequence"/>
</dbReference>